<evidence type="ECO:0000313" key="2">
    <source>
        <dbReference type="Proteomes" id="UP001062443"/>
    </source>
</evidence>
<organism evidence="1 2">
    <name type="scientific">Neokomagataea tanensis NBRC 106556</name>
    <dbReference type="NCBI Taxonomy" id="1223519"/>
    <lineage>
        <taxon>Bacteria</taxon>
        <taxon>Pseudomonadati</taxon>
        <taxon>Pseudomonadota</taxon>
        <taxon>Alphaproteobacteria</taxon>
        <taxon>Acetobacterales</taxon>
        <taxon>Acetobacteraceae</taxon>
        <taxon>Neokomagataea</taxon>
    </lineage>
</organism>
<evidence type="ECO:0000313" key="1">
    <source>
        <dbReference type="EMBL" id="GBR46480.1"/>
    </source>
</evidence>
<name>A0ABQ0QIZ3_9PROT</name>
<protein>
    <submittedName>
        <fullName evidence="1">Uncharacterized protein</fullName>
    </submittedName>
</protein>
<comment type="caution">
    <text evidence="1">The sequence shown here is derived from an EMBL/GenBank/DDBJ whole genome shotgun (WGS) entry which is preliminary data.</text>
</comment>
<proteinExistence type="predicted"/>
<gene>
    <name evidence="1" type="ORF">AA106556_1125</name>
</gene>
<dbReference type="Proteomes" id="UP001062443">
    <property type="component" value="Unassembled WGS sequence"/>
</dbReference>
<sequence length="88" mass="9353">MLKAIIPIIAFNFHTKAIAKAPAKAAKAGDAIVVTVTATWEIGREADLLVLIPANATSARDVEAVHWLCMCEAKGQHRGTGYEPDPGE</sequence>
<dbReference type="EMBL" id="BAQB01000014">
    <property type="protein sequence ID" value="GBR46480.1"/>
    <property type="molecule type" value="Genomic_DNA"/>
</dbReference>
<reference evidence="1" key="1">
    <citation type="submission" date="2013-04" db="EMBL/GenBank/DDBJ databases">
        <title>The genome sequencing project of 58 acetic acid bacteria.</title>
        <authorList>
            <person name="Okamoto-Kainuma A."/>
            <person name="Ishikawa M."/>
            <person name="Umino S."/>
            <person name="Koizumi Y."/>
            <person name="Shiwa Y."/>
            <person name="Yoshikawa H."/>
            <person name="Matsutani M."/>
            <person name="Matsushita K."/>
        </authorList>
    </citation>
    <scope>NUCLEOTIDE SEQUENCE</scope>
    <source>
        <strain evidence="1">NBRC 106556</strain>
    </source>
</reference>
<accession>A0ABQ0QIZ3</accession>
<keyword evidence="2" id="KW-1185">Reference proteome</keyword>